<evidence type="ECO:0000313" key="9">
    <source>
        <dbReference type="EMBL" id="HHR48946.1"/>
    </source>
</evidence>
<dbReference type="GO" id="GO:0003746">
    <property type="term" value="F:translation elongation factor activity"/>
    <property type="evidence" value="ECO:0007669"/>
    <property type="project" value="UniProtKB-UniRule"/>
</dbReference>
<dbReference type="InterPro" id="IPR009022">
    <property type="entry name" value="EFG_III"/>
</dbReference>
<dbReference type="EMBL" id="DTHS01000029">
    <property type="protein sequence ID" value="HHR48946.1"/>
    <property type="molecule type" value="Genomic_DNA"/>
</dbReference>
<evidence type="ECO:0000256" key="3">
    <source>
        <dbReference type="ARBA" id="ARBA00022768"/>
    </source>
</evidence>
<dbReference type="InterPro" id="IPR053905">
    <property type="entry name" value="EF-G-like_DII"/>
</dbReference>
<dbReference type="InterPro" id="IPR014721">
    <property type="entry name" value="Ribsml_uS5_D2-typ_fold_subgr"/>
</dbReference>
<keyword evidence="3 6" id="KW-0251">Elongation factor</keyword>
<dbReference type="InterPro" id="IPR005225">
    <property type="entry name" value="Small_GTP-bd"/>
</dbReference>
<keyword evidence="2 6" id="KW-0547">Nucleotide-binding</keyword>
<dbReference type="Gene3D" id="3.30.70.870">
    <property type="entry name" value="Elongation Factor G (Translational Gtpase), domain 3"/>
    <property type="match status" value="1"/>
</dbReference>
<comment type="function">
    <text evidence="6">Catalyzes the GTP-dependent ribosomal translocation step during translation elongation. During this step, the ribosome changes from the pre-translocational (PRE) to the post-translocational (POST) state as the newly formed A-site-bound peptidyl-tRNA and P-site-bound deacylated tRNA move to the P and E sites, respectively. Catalyzes the coordinated movement of the two tRNA molecules, the mRNA and conformational changes in the ribosome.</text>
</comment>
<dbReference type="Pfam" id="PF14492">
    <property type="entry name" value="EFG_III"/>
    <property type="match status" value="1"/>
</dbReference>
<keyword evidence="5 6" id="KW-0342">GTP-binding</keyword>
<dbReference type="InterPro" id="IPR004540">
    <property type="entry name" value="Transl_elong_EFG/EF2"/>
</dbReference>
<evidence type="ECO:0000256" key="1">
    <source>
        <dbReference type="ARBA" id="ARBA00005870"/>
    </source>
</evidence>
<dbReference type="Gene3D" id="3.40.50.300">
    <property type="entry name" value="P-loop containing nucleotide triphosphate hydrolases"/>
    <property type="match status" value="1"/>
</dbReference>
<dbReference type="SMART" id="SM00889">
    <property type="entry name" value="EFG_IV"/>
    <property type="match status" value="1"/>
</dbReference>
<dbReference type="SUPFAM" id="SSF54980">
    <property type="entry name" value="EF-G C-terminal domain-like"/>
    <property type="match status" value="2"/>
</dbReference>
<name>A0A7V5Y0K6_UNCW3</name>
<evidence type="ECO:0000256" key="6">
    <source>
        <dbReference type="HAMAP-Rule" id="MF_00054"/>
    </source>
</evidence>
<evidence type="ECO:0000256" key="4">
    <source>
        <dbReference type="ARBA" id="ARBA00022917"/>
    </source>
</evidence>
<dbReference type="SMART" id="SM00838">
    <property type="entry name" value="EFG_C"/>
    <property type="match status" value="1"/>
</dbReference>
<organism evidence="9">
    <name type="scientific">candidate division WOR-3 bacterium</name>
    <dbReference type="NCBI Taxonomy" id="2052148"/>
    <lineage>
        <taxon>Bacteria</taxon>
        <taxon>Bacteria division WOR-3</taxon>
    </lineage>
</organism>
<dbReference type="PRINTS" id="PR00315">
    <property type="entry name" value="ELONGATNFCT"/>
</dbReference>
<dbReference type="InterPro" id="IPR000640">
    <property type="entry name" value="EFG_V-like"/>
</dbReference>
<dbReference type="GO" id="GO:0005525">
    <property type="term" value="F:GTP binding"/>
    <property type="evidence" value="ECO:0007669"/>
    <property type="project" value="UniProtKB-UniRule"/>
</dbReference>
<dbReference type="InterPro" id="IPR035649">
    <property type="entry name" value="EFG_V"/>
</dbReference>
<feature type="binding site" evidence="6">
    <location>
        <begin position="78"/>
        <end position="82"/>
    </location>
    <ligand>
        <name>GTP</name>
        <dbReference type="ChEBI" id="CHEBI:37565"/>
    </ligand>
</feature>
<dbReference type="FunFam" id="3.40.50.300:FF:000029">
    <property type="entry name" value="Elongation factor G"/>
    <property type="match status" value="1"/>
</dbReference>
<dbReference type="InterPro" id="IPR031157">
    <property type="entry name" value="G_TR_CS"/>
</dbReference>
<evidence type="ECO:0000259" key="8">
    <source>
        <dbReference type="PROSITE" id="PS51722"/>
    </source>
</evidence>
<evidence type="ECO:0000256" key="5">
    <source>
        <dbReference type="ARBA" id="ARBA00023134"/>
    </source>
</evidence>
<dbReference type="PROSITE" id="PS51722">
    <property type="entry name" value="G_TR_2"/>
    <property type="match status" value="1"/>
</dbReference>
<dbReference type="Pfam" id="PF03764">
    <property type="entry name" value="EFG_IV"/>
    <property type="match status" value="1"/>
</dbReference>
<dbReference type="HAMAP" id="MF_00054_B">
    <property type="entry name" value="EF_G_EF_2_B"/>
    <property type="match status" value="1"/>
</dbReference>
<dbReference type="Gene3D" id="3.30.230.10">
    <property type="match status" value="1"/>
</dbReference>
<evidence type="ECO:0000256" key="7">
    <source>
        <dbReference type="NCBIfam" id="TIGR00484"/>
    </source>
</evidence>
<dbReference type="CDD" id="cd03713">
    <property type="entry name" value="EFG_mtEFG_C"/>
    <property type="match status" value="1"/>
</dbReference>
<gene>
    <name evidence="6 9" type="primary">fusA</name>
    <name evidence="9" type="ORF">ENV79_04840</name>
</gene>
<dbReference type="NCBIfam" id="NF009381">
    <property type="entry name" value="PRK12740.1-5"/>
    <property type="match status" value="1"/>
</dbReference>
<dbReference type="Pfam" id="PF00009">
    <property type="entry name" value="GTP_EFTU"/>
    <property type="match status" value="1"/>
</dbReference>
<dbReference type="SUPFAM" id="SSF52540">
    <property type="entry name" value="P-loop containing nucleoside triphosphate hydrolases"/>
    <property type="match status" value="1"/>
</dbReference>
<feature type="domain" description="Tr-type G" evidence="8">
    <location>
        <begin position="5"/>
        <end position="280"/>
    </location>
</feature>
<sequence length="693" mass="79036">MEYIKKIRNIGIAAHIDAGKTTTTERILYYTGKIYRMGEVDEGTATMDWMIQEKERGITITAAATTCFWREHQINIIDTPGHVDFTIEVERCLKVLDGAVIVFCGVGGVESQTETVWHQADKYKVPRIAFVNKLDRIGSDFERVIKMMEERLSLKPLPIQIPYGKEENFQGVIDLVEEVLYIWYEETLGAKYEKLPIPDDYQEIAKLMKEKMVEVLADENEEILERYLKGEKVDIDLIKKTIRKGTINLKFYPVLCGSALKNKGIQPLLDAIVDYLPSPIDLPPVVGFHPKSNKIEERKADISQPLSALIFKIQNDVNRGLLSYFRIYSGKIRIGKQILVVPTMEKIRVNKILLMHANKQEEVEELKAGEIGALVGLKNVKTGYTLCDLHAPIAFEPLTFPEPVIFATIEPKTKKDEKKLIESLELLMIEDPTFKVKYDEETGQRIIMGMGELHLEIITDRLRRDYGVPCHVGKPQVSYRETITKESVGVGKFSGIIDNKLYQAEITLKISPKEKGISIIFNVDKDKIPEDFYPKIEETILGITNSGLLIGYPVTNLLVEIIDGNYNKENPSEFAFQMAANNAFNEAYKNGMPTILEPIMNIEILTPEEYVGIIINDLIARRGKILRIELIKDYRLLFGTVPLKETFGYATVIRSLSSGRATYSMHFSHYEKLPEEEIKKIFPYLSEIIKQRL</sequence>
<dbReference type="NCBIfam" id="TIGR00484">
    <property type="entry name" value="EF-G"/>
    <property type="match status" value="1"/>
</dbReference>
<comment type="similarity">
    <text evidence="1 6">Belongs to the TRAFAC class translation factor GTPase superfamily. Classic translation factor GTPase family. EF-G/EF-2 subfamily.</text>
</comment>
<dbReference type="Gene3D" id="3.30.70.240">
    <property type="match status" value="1"/>
</dbReference>
<dbReference type="SUPFAM" id="SSF54211">
    <property type="entry name" value="Ribosomal protein S5 domain 2-like"/>
    <property type="match status" value="1"/>
</dbReference>
<dbReference type="NCBIfam" id="TIGR00231">
    <property type="entry name" value="small_GTP"/>
    <property type="match status" value="1"/>
</dbReference>
<dbReference type="GO" id="GO:0032790">
    <property type="term" value="P:ribosome disassembly"/>
    <property type="evidence" value="ECO:0007669"/>
    <property type="project" value="TreeGrafter"/>
</dbReference>
<feature type="binding site" evidence="6">
    <location>
        <begin position="14"/>
        <end position="21"/>
    </location>
    <ligand>
        <name>GTP</name>
        <dbReference type="ChEBI" id="CHEBI:37565"/>
    </ligand>
</feature>
<dbReference type="CDD" id="cd01886">
    <property type="entry name" value="EF-G"/>
    <property type="match status" value="1"/>
</dbReference>
<dbReference type="InterPro" id="IPR005517">
    <property type="entry name" value="Transl_elong_EFG/EF2_IV"/>
</dbReference>
<proteinExistence type="inferred from homology"/>
<dbReference type="InterPro" id="IPR027417">
    <property type="entry name" value="P-loop_NTPase"/>
</dbReference>
<dbReference type="AlphaFoldDB" id="A0A7V5Y0K6"/>
<keyword evidence="6" id="KW-0963">Cytoplasm</keyword>
<dbReference type="InterPro" id="IPR000795">
    <property type="entry name" value="T_Tr_GTP-bd_dom"/>
</dbReference>
<dbReference type="PROSITE" id="PS00301">
    <property type="entry name" value="G_TR_1"/>
    <property type="match status" value="1"/>
</dbReference>
<dbReference type="Pfam" id="PF22042">
    <property type="entry name" value="EF-G_D2"/>
    <property type="match status" value="1"/>
</dbReference>
<dbReference type="CDD" id="cd04088">
    <property type="entry name" value="EFG_mtEFG_II"/>
    <property type="match status" value="1"/>
</dbReference>
<reference evidence="9" key="1">
    <citation type="journal article" date="2020" name="mSystems">
        <title>Genome- and Community-Level Interaction Insights into Carbon Utilization and Element Cycling Functions of Hydrothermarchaeota in Hydrothermal Sediment.</title>
        <authorList>
            <person name="Zhou Z."/>
            <person name="Liu Y."/>
            <person name="Xu W."/>
            <person name="Pan J."/>
            <person name="Luo Z.H."/>
            <person name="Li M."/>
        </authorList>
    </citation>
    <scope>NUCLEOTIDE SEQUENCE [LARGE SCALE GENOMIC DNA]</scope>
    <source>
        <strain evidence="9">SpSt-791</strain>
    </source>
</reference>
<dbReference type="InterPro" id="IPR041095">
    <property type="entry name" value="EFG_II"/>
</dbReference>
<dbReference type="Gene3D" id="2.40.30.10">
    <property type="entry name" value="Translation factors"/>
    <property type="match status" value="1"/>
</dbReference>
<dbReference type="PANTHER" id="PTHR43261">
    <property type="entry name" value="TRANSLATION ELONGATION FACTOR G-RELATED"/>
    <property type="match status" value="1"/>
</dbReference>
<dbReference type="SUPFAM" id="SSF50447">
    <property type="entry name" value="Translation proteins"/>
    <property type="match status" value="1"/>
</dbReference>
<accession>A0A7V5Y0K6</accession>
<evidence type="ECO:0000256" key="2">
    <source>
        <dbReference type="ARBA" id="ARBA00022741"/>
    </source>
</evidence>
<keyword evidence="4 6" id="KW-0648">Protein biosynthesis</keyword>
<dbReference type="FunFam" id="3.30.70.240:FF:000001">
    <property type="entry name" value="Elongation factor G"/>
    <property type="match status" value="1"/>
</dbReference>
<dbReference type="GO" id="GO:0003924">
    <property type="term" value="F:GTPase activity"/>
    <property type="evidence" value="ECO:0007669"/>
    <property type="project" value="InterPro"/>
</dbReference>
<comment type="subcellular location">
    <subcellularLocation>
        <location evidence="6">Cytoplasm</location>
    </subcellularLocation>
</comment>
<dbReference type="InterPro" id="IPR035647">
    <property type="entry name" value="EFG_III/V"/>
</dbReference>
<dbReference type="FunFam" id="3.30.70.870:FF:000001">
    <property type="entry name" value="Elongation factor G"/>
    <property type="match status" value="1"/>
</dbReference>
<dbReference type="GO" id="GO:0005737">
    <property type="term" value="C:cytoplasm"/>
    <property type="evidence" value="ECO:0007669"/>
    <property type="project" value="UniProtKB-SubCell"/>
</dbReference>
<dbReference type="InterPro" id="IPR009000">
    <property type="entry name" value="Transl_B-barrel_sf"/>
</dbReference>
<comment type="caution">
    <text evidence="9">The sequence shown here is derived from an EMBL/GenBank/DDBJ whole genome shotgun (WGS) entry which is preliminary data.</text>
</comment>
<dbReference type="InterPro" id="IPR020568">
    <property type="entry name" value="Ribosomal_Su5_D2-typ_SF"/>
</dbReference>
<dbReference type="Pfam" id="PF00679">
    <property type="entry name" value="EFG_C"/>
    <property type="match status" value="1"/>
</dbReference>
<feature type="binding site" evidence="6">
    <location>
        <begin position="132"/>
        <end position="135"/>
    </location>
    <ligand>
        <name>GTP</name>
        <dbReference type="ChEBI" id="CHEBI:37565"/>
    </ligand>
</feature>
<protein>
    <recommendedName>
        <fullName evidence="6 7">Elongation factor G</fullName>
        <shortName evidence="6">EF-G</shortName>
    </recommendedName>
</protein>
<dbReference type="PANTHER" id="PTHR43261:SF1">
    <property type="entry name" value="RIBOSOME-RELEASING FACTOR 2, MITOCHONDRIAL"/>
    <property type="match status" value="1"/>
</dbReference>
<dbReference type="CDD" id="cd16262">
    <property type="entry name" value="EFG_III"/>
    <property type="match status" value="1"/>
</dbReference>